<dbReference type="Gene3D" id="1.20.144.10">
    <property type="entry name" value="Phosphatidic acid phosphatase type 2/haloperoxidase"/>
    <property type="match status" value="1"/>
</dbReference>
<feature type="domain" description="Phosphatidic acid phosphatase type 2/haloperoxidase" evidence="8">
    <location>
        <begin position="322"/>
        <end position="434"/>
    </location>
</feature>
<dbReference type="InterPro" id="IPR000326">
    <property type="entry name" value="PAP2/HPO"/>
</dbReference>
<dbReference type="eggNOG" id="COG0586">
    <property type="taxonomic scope" value="Bacteria"/>
</dbReference>
<dbReference type="Proteomes" id="UP000010121">
    <property type="component" value="Unassembled WGS sequence"/>
</dbReference>
<dbReference type="Pfam" id="PF01569">
    <property type="entry name" value="PAP2"/>
    <property type="match status" value="1"/>
</dbReference>
<evidence type="ECO:0000256" key="3">
    <source>
        <dbReference type="ARBA" id="ARBA00022475"/>
    </source>
</evidence>
<feature type="transmembrane region" description="Helical" evidence="7">
    <location>
        <begin position="291"/>
        <end position="316"/>
    </location>
</feature>
<dbReference type="PANTHER" id="PTHR30353">
    <property type="entry name" value="INNER MEMBRANE PROTEIN DEDA-RELATED"/>
    <property type="match status" value="1"/>
</dbReference>
<feature type="transmembrane region" description="Helical" evidence="7">
    <location>
        <begin position="392"/>
        <end position="413"/>
    </location>
</feature>
<feature type="transmembrane region" description="Helical" evidence="7">
    <location>
        <begin position="178"/>
        <end position="197"/>
    </location>
</feature>
<protein>
    <submittedName>
        <fullName evidence="9">Phosphoesterase PA-phosphatase related protein</fullName>
    </submittedName>
</protein>
<dbReference type="OrthoDB" id="9801622at2"/>
<gene>
    <name evidence="9" type="ORF">Rsw2DRAFT_2051</name>
</gene>
<keyword evidence="10" id="KW-1185">Reference proteome</keyword>
<feature type="transmembrane region" description="Helical" evidence="7">
    <location>
        <begin position="58"/>
        <end position="82"/>
    </location>
</feature>
<evidence type="ECO:0000256" key="1">
    <source>
        <dbReference type="ARBA" id="ARBA00004651"/>
    </source>
</evidence>
<dbReference type="STRING" id="371731.Rsw2DRAFT_2051"/>
<feature type="transmembrane region" description="Helical" evidence="7">
    <location>
        <begin position="365"/>
        <end position="385"/>
    </location>
</feature>
<dbReference type="GO" id="GO:0005886">
    <property type="term" value="C:plasma membrane"/>
    <property type="evidence" value="ECO:0007669"/>
    <property type="project" value="UniProtKB-SubCell"/>
</dbReference>
<comment type="similarity">
    <text evidence="2">Belongs to the DedA family.</text>
</comment>
<reference evidence="9 10" key="1">
    <citation type="submission" date="2009-08" db="EMBL/GenBank/DDBJ databases">
        <title>The draft genome of Rhodobacter sp. SW2.</title>
        <authorList>
            <consortium name="US DOE Joint Genome Institute (JGI-PGF)"/>
            <person name="Lucas S."/>
            <person name="Copeland A."/>
            <person name="Lapidus A."/>
            <person name="Glavina del Rio T."/>
            <person name="Tice H."/>
            <person name="Bruce D."/>
            <person name="Goodwin L."/>
            <person name="Pitluck S."/>
            <person name="Larimer F."/>
            <person name="Land M.L."/>
            <person name="Hauser L."/>
            <person name="Emerson D."/>
        </authorList>
    </citation>
    <scope>NUCLEOTIDE SEQUENCE [LARGE SCALE GENOMIC DNA]</scope>
    <source>
        <strain evidence="9 10">SW2</strain>
    </source>
</reference>
<dbReference type="InterPro" id="IPR032818">
    <property type="entry name" value="DedA-like"/>
</dbReference>
<dbReference type="eggNOG" id="COG0671">
    <property type="taxonomic scope" value="Bacteria"/>
</dbReference>
<evidence type="ECO:0000313" key="9">
    <source>
        <dbReference type="EMBL" id="EEW25071.1"/>
    </source>
</evidence>
<dbReference type="InterPro" id="IPR032816">
    <property type="entry name" value="VTT_dom"/>
</dbReference>
<dbReference type="RefSeq" id="WP_008030647.1">
    <property type="nucleotide sequence ID" value="NZ_ACYY01000012.1"/>
</dbReference>
<name>C8S1X3_9RHOB</name>
<feature type="transmembrane region" description="Helical" evidence="7">
    <location>
        <begin position="240"/>
        <end position="265"/>
    </location>
</feature>
<dbReference type="InterPro" id="IPR036938">
    <property type="entry name" value="PAP2/HPO_sf"/>
</dbReference>
<feature type="transmembrane region" description="Helical" evidence="7">
    <location>
        <begin position="32"/>
        <end position="52"/>
    </location>
</feature>
<dbReference type="SUPFAM" id="SSF48317">
    <property type="entry name" value="Acid phosphatase/Vanadium-dependent haloperoxidase"/>
    <property type="match status" value="1"/>
</dbReference>
<evidence type="ECO:0000256" key="7">
    <source>
        <dbReference type="SAM" id="Phobius"/>
    </source>
</evidence>
<evidence type="ECO:0000259" key="8">
    <source>
        <dbReference type="SMART" id="SM00014"/>
    </source>
</evidence>
<evidence type="ECO:0000313" key="10">
    <source>
        <dbReference type="Proteomes" id="UP000010121"/>
    </source>
</evidence>
<feature type="transmembrane region" description="Helical" evidence="7">
    <location>
        <begin position="144"/>
        <end position="166"/>
    </location>
</feature>
<feature type="transmembrane region" description="Helical" evidence="7">
    <location>
        <begin position="449"/>
        <end position="469"/>
    </location>
</feature>
<evidence type="ECO:0000256" key="5">
    <source>
        <dbReference type="ARBA" id="ARBA00022989"/>
    </source>
</evidence>
<evidence type="ECO:0000256" key="4">
    <source>
        <dbReference type="ARBA" id="ARBA00022692"/>
    </source>
</evidence>
<comment type="caution">
    <text evidence="9">The sequence shown here is derived from an EMBL/GenBank/DDBJ whole genome shotgun (WGS) entry which is preliminary data.</text>
</comment>
<keyword evidence="5 7" id="KW-1133">Transmembrane helix</keyword>
<evidence type="ECO:0000256" key="2">
    <source>
        <dbReference type="ARBA" id="ARBA00010792"/>
    </source>
</evidence>
<feature type="transmembrane region" description="Helical" evidence="7">
    <location>
        <begin position="419"/>
        <end position="437"/>
    </location>
</feature>
<dbReference type="AlphaFoldDB" id="C8S1X3"/>
<comment type="subcellular location">
    <subcellularLocation>
        <location evidence="1">Cell membrane</location>
        <topology evidence="1">Multi-pass membrane protein</topology>
    </subcellularLocation>
</comment>
<evidence type="ECO:0000256" key="6">
    <source>
        <dbReference type="ARBA" id="ARBA00023136"/>
    </source>
</evidence>
<proteinExistence type="inferred from homology"/>
<dbReference type="PANTHER" id="PTHR30353:SF15">
    <property type="entry name" value="INNER MEMBRANE PROTEIN YABI"/>
    <property type="match status" value="1"/>
</dbReference>
<dbReference type="CDD" id="cd03392">
    <property type="entry name" value="PAP2_like_2"/>
    <property type="match status" value="1"/>
</dbReference>
<organism evidence="9 10">
    <name type="scientific">Rhodobacter ferrooxidans</name>
    <dbReference type="NCBI Taxonomy" id="371731"/>
    <lineage>
        <taxon>Bacteria</taxon>
        <taxon>Pseudomonadati</taxon>
        <taxon>Pseudomonadota</taxon>
        <taxon>Alphaproteobacteria</taxon>
        <taxon>Rhodobacterales</taxon>
        <taxon>Rhodobacter group</taxon>
        <taxon>Rhodobacter</taxon>
    </lineage>
</organism>
<feature type="transmembrane region" description="Helical" evidence="7">
    <location>
        <begin position="323"/>
        <end position="345"/>
    </location>
</feature>
<keyword evidence="3" id="KW-1003">Cell membrane</keyword>
<dbReference type="Pfam" id="PF09335">
    <property type="entry name" value="VTT_dom"/>
    <property type="match status" value="1"/>
</dbReference>
<keyword evidence="4 7" id="KW-0812">Transmembrane</keyword>
<dbReference type="EMBL" id="ACYY01000012">
    <property type="protein sequence ID" value="EEW25071.1"/>
    <property type="molecule type" value="Genomic_DNA"/>
</dbReference>
<feature type="transmembrane region" description="Helical" evidence="7">
    <location>
        <begin position="6"/>
        <end position="25"/>
    </location>
</feature>
<sequence>MMQWLTHFVDFLGAHQALAILFAFLVSFGEALLIIGLFVPSTVVLVGLGTLIGLGKMALLPVFAATVVGAIAGDALSFWAGVHWKERIRTFWPFSRYATLMEKGEQFIARHGGKSIFIVRFIPGVKAVVPTIAGMMGMTTTRFALVNVGSAFVWAAVHLLPAIALGRGLQVAHAANPRFAILAALGAAAAVLAWLAMRVARGLLIPAADLVRFRLAVWLERRGGRVGAFARVLRNHDGALEATALMGLALGALAGFALLFFAVIFDPEVALADAAIGQFVQGLRTDWATSIMIGITMLGDAGVLFPAALLLITAVLVRRQWAIAVAVATASLSGVVFVDLFKTLLQRSRPIPMYQGADQFSFPSGHSTSATITFGMLALFVAQALPARFRGLVYGCFATLIALIGLSRVYLQAHWPSDVLAGMLFGGAVVSVVALLLHARVVTFPLRMFAAMLIVIGLGIMPLHVWTGWSAAVARYDAILPVTTLAAGDWLATGWQKQPTHRVLLDGDPGEPMLVQTTWPIADLVNDFEAVGWQPSQNTLSGEILSAIVPSRLPLTDHAPWPMTHLGRTALATLTKMDGTDQRLVLRIWATQTLVQNRTSKYPLLMVSLTADRLDPVAFGYAQLEEASIVPDQLATEKAGLAAALPQAVGEPSRIVDLPPVAE</sequence>
<keyword evidence="6 7" id="KW-0472">Membrane</keyword>
<dbReference type="SMART" id="SM00014">
    <property type="entry name" value="acidPPc"/>
    <property type="match status" value="1"/>
</dbReference>
<accession>C8S1X3</accession>